<dbReference type="EMBL" id="HE965806">
    <property type="protein sequence ID" value="CCJ52205.1"/>
    <property type="molecule type" value="Genomic_DNA"/>
</dbReference>
<keyword evidence="2" id="KW-0805">Transcription regulation</keyword>
<dbReference type="InterPro" id="IPR036390">
    <property type="entry name" value="WH_DNA-bd_sf"/>
</dbReference>
<sequence>MKNEKILEFHNPLVMSYPTPMLTNWIDRLRPRHLRLLIRLCETGNLTEVANEYGICQPALSKWLKDLEADIGQRLFVREPRGVTPTACARELQAHARAIIGRLERARTAVDHIASGFAGHLSVGFSPVVGPVVLPESIRRFRAAYPDVLVSVIEASIDLLLPGLRNGDFDIVVGRLEEVAMPEDVRCETLYDEPVCLVAGRAHPLAGRRRISWEDAQAYPWISPQQGTPLRMRLEMELAVAGQPLPRHAVESTSVQTNVALLDRSDMIAPMSRRLAEHFQRQGVLRILPLTLGSGGPIGMLWRADGVHGTHTAHFIACLRQAV</sequence>
<dbReference type="InterPro" id="IPR037405">
    <property type="entry name" value="GbpR_PBP2"/>
</dbReference>
<dbReference type="Pfam" id="PF03466">
    <property type="entry name" value="LysR_substrate"/>
    <property type="match status" value="1"/>
</dbReference>
<dbReference type="PRINTS" id="PR00039">
    <property type="entry name" value="HTHLYSR"/>
</dbReference>
<dbReference type="PANTHER" id="PTHR30419:SF8">
    <property type="entry name" value="NITROGEN ASSIMILATION TRANSCRIPTIONAL ACTIVATOR-RELATED"/>
    <property type="match status" value="1"/>
</dbReference>
<feature type="domain" description="HTH lysR-type" evidence="5">
    <location>
        <begin position="29"/>
        <end position="86"/>
    </location>
</feature>
<dbReference type="InterPro" id="IPR000847">
    <property type="entry name" value="LysR_HTH_N"/>
</dbReference>
<dbReference type="Proteomes" id="UP000007564">
    <property type="component" value="Chromosome"/>
</dbReference>
<evidence type="ECO:0000256" key="2">
    <source>
        <dbReference type="ARBA" id="ARBA00023015"/>
    </source>
</evidence>
<evidence type="ECO:0000256" key="3">
    <source>
        <dbReference type="ARBA" id="ARBA00023125"/>
    </source>
</evidence>
<dbReference type="SUPFAM" id="SSF53850">
    <property type="entry name" value="Periplasmic binding protein-like II"/>
    <property type="match status" value="1"/>
</dbReference>
<evidence type="ECO:0000259" key="5">
    <source>
        <dbReference type="PROSITE" id="PS50931"/>
    </source>
</evidence>
<comment type="similarity">
    <text evidence="1">Belongs to the LysR transcriptional regulatory family.</text>
</comment>
<dbReference type="HOGENOM" id="CLU_039613_6_0_4"/>
<dbReference type="SUPFAM" id="SSF46785">
    <property type="entry name" value="Winged helix' DNA-binding domain"/>
    <property type="match status" value="1"/>
</dbReference>
<dbReference type="GO" id="GO:0003677">
    <property type="term" value="F:DNA binding"/>
    <property type="evidence" value="ECO:0007669"/>
    <property type="project" value="UniProtKB-KW"/>
</dbReference>
<dbReference type="GO" id="GO:0005829">
    <property type="term" value="C:cytosol"/>
    <property type="evidence" value="ECO:0007669"/>
    <property type="project" value="TreeGrafter"/>
</dbReference>
<evidence type="ECO:0000256" key="1">
    <source>
        <dbReference type="ARBA" id="ARBA00009437"/>
    </source>
</evidence>
<evidence type="ECO:0000256" key="4">
    <source>
        <dbReference type="ARBA" id="ARBA00023163"/>
    </source>
</evidence>
<organism evidence="6 7">
    <name type="scientific">Bordetella bronchiseptica 253</name>
    <dbReference type="NCBI Taxonomy" id="568707"/>
    <lineage>
        <taxon>Bacteria</taxon>
        <taxon>Pseudomonadati</taxon>
        <taxon>Pseudomonadota</taxon>
        <taxon>Betaproteobacteria</taxon>
        <taxon>Burkholderiales</taxon>
        <taxon>Alcaligenaceae</taxon>
        <taxon>Bordetella</taxon>
    </lineage>
</organism>
<dbReference type="CDD" id="cd08435">
    <property type="entry name" value="PBP2_GbpR"/>
    <property type="match status" value="1"/>
</dbReference>
<dbReference type="AlphaFoldDB" id="A0A0C6NZS2"/>
<protein>
    <submittedName>
        <fullName evidence="6">Probable LysR-family transcriptional regulator</fullName>
    </submittedName>
</protein>
<dbReference type="Pfam" id="PF00126">
    <property type="entry name" value="HTH_1"/>
    <property type="match status" value="1"/>
</dbReference>
<keyword evidence="4" id="KW-0804">Transcription</keyword>
<evidence type="ECO:0000313" key="6">
    <source>
        <dbReference type="EMBL" id="CCJ52205.1"/>
    </source>
</evidence>
<gene>
    <name evidence="6" type="ORF">BN112_0287</name>
</gene>
<dbReference type="OrthoDB" id="8804410at2"/>
<dbReference type="Gene3D" id="1.10.10.10">
    <property type="entry name" value="Winged helix-like DNA-binding domain superfamily/Winged helix DNA-binding domain"/>
    <property type="match status" value="1"/>
</dbReference>
<dbReference type="PANTHER" id="PTHR30419">
    <property type="entry name" value="HTH-TYPE TRANSCRIPTIONAL REGULATOR YBHD"/>
    <property type="match status" value="1"/>
</dbReference>
<dbReference type="InterPro" id="IPR036388">
    <property type="entry name" value="WH-like_DNA-bd_sf"/>
</dbReference>
<accession>A0A0C6NZS2</accession>
<dbReference type="Gene3D" id="3.40.190.10">
    <property type="entry name" value="Periplasmic binding protein-like II"/>
    <property type="match status" value="2"/>
</dbReference>
<name>A0A0C6NZS2_BORBO</name>
<proteinExistence type="inferred from homology"/>
<dbReference type="InterPro" id="IPR005119">
    <property type="entry name" value="LysR_subst-bd"/>
</dbReference>
<dbReference type="PROSITE" id="PS50931">
    <property type="entry name" value="HTH_LYSR"/>
    <property type="match status" value="1"/>
</dbReference>
<keyword evidence="3" id="KW-0238">DNA-binding</keyword>
<dbReference type="GO" id="GO:0003700">
    <property type="term" value="F:DNA-binding transcription factor activity"/>
    <property type="evidence" value="ECO:0007669"/>
    <property type="project" value="InterPro"/>
</dbReference>
<evidence type="ECO:0000313" key="7">
    <source>
        <dbReference type="Proteomes" id="UP000007564"/>
    </source>
</evidence>
<dbReference type="KEGG" id="bbh:BN112_0287"/>
<dbReference type="InterPro" id="IPR050950">
    <property type="entry name" value="HTH-type_LysR_regulators"/>
</dbReference>
<reference evidence="6 7" key="1">
    <citation type="journal article" date="2012" name="BMC Genomics">
        <title>Comparative genomics of the classical Bordetella subspecies: the evolution and exchange of virulence-associated diversity amongst closely related pathogens.</title>
        <authorList>
            <person name="Park J."/>
            <person name="Zhang Y."/>
            <person name="Buboltz A.M."/>
            <person name="Zhang X."/>
            <person name="Schuster S.C."/>
            <person name="Ahuja U."/>
            <person name="Liu M."/>
            <person name="Miller J.F."/>
            <person name="Sebaihia M."/>
            <person name="Bentley S.D."/>
            <person name="Parkhill J."/>
            <person name="Harvill E.T."/>
        </authorList>
    </citation>
    <scope>NUCLEOTIDE SEQUENCE [LARGE SCALE GENOMIC DNA]</scope>
    <source>
        <strain evidence="6 7">253</strain>
    </source>
</reference>